<name>A0AAU2AH17_9ACTN</name>
<dbReference type="PROSITE" id="PS00622">
    <property type="entry name" value="HTH_LUXR_1"/>
    <property type="match status" value="1"/>
</dbReference>
<dbReference type="PRINTS" id="PR00364">
    <property type="entry name" value="DISEASERSIST"/>
</dbReference>
<dbReference type="InterPro" id="IPR036388">
    <property type="entry name" value="WH-like_DNA-bd_sf"/>
</dbReference>
<dbReference type="GO" id="GO:0003677">
    <property type="term" value="F:DNA binding"/>
    <property type="evidence" value="ECO:0007669"/>
    <property type="project" value="InterPro"/>
</dbReference>
<dbReference type="SUPFAM" id="SSF48452">
    <property type="entry name" value="TPR-like"/>
    <property type="match status" value="2"/>
</dbReference>
<accession>A0AAU2AH17</accession>
<dbReference type="InterPro" id="IPR016032">
    <property type="entry name" value="Sig_transdc_resp-reg_C-effctor"/>
</dbReference>
<feature type="domain" description="HTH luxR-type" evidence="1">
    <location>
        <begin position="678"/>
        <end position="743"/>
    </location>
</feature>
<dbReference type="Gene3D" id="1.25.40.10">
    <property type="entry name" value="Tetratricopeptide repeat domain"/>
    <property type="match status" value="1"/>
</dbReference>
<dbReference type="AlphaFoldDB" id="A0AAU2AH17"/>
<evidence type="ECO:0000259" key="1">
    <source>
        <dbReference type="PROSITE" id="PS50043"/>
    </source>
</evidence>
<dbReference type="InterPro" id="IPR000792">
    <property type="entry name" value="Tscrpt_reg_LuxR_C"/>
</dbReference>
<dbReference type="Pfam" id="PF13401">
    <property type="entry name" value="AAA_22"/>
    <property type="match status" value="1"/>
</dbReference>
<gene>
    <name evidence="2" type="ORF">OHA22_43865</name>
</gene>
<dbReference type="PRINTS" id="PR00038">
    <property type="entry name" value="HTHLUXR"/>
</dbReference>
<evidence type="ECO:0000313" key="2">
    <source>
        <dbReference type="EMBL" id="WTT23811.1"/>
    </source>
</evidence>
<dbReference type="Gene3D" id="3.40.50.300">
    <property type="entry name" value="P-loop containing nucleotide triphosphate hydrolases"/>
    <property type="match status" value="1"/>
</dbReference>
<dbReference type="InterPro" id="IPR027417">
    <property type="entry name" value="P-loop_NTPase"/>
</dbReference>
<protein>
    <submittedName>
        <fullName evidence="2">LuxR C-terminal-related transcriptional regulator</fullName>
    </submittedName>
</protein>
<reference evidence="2" key="1">
    <citation type="submission" date="2022-10" db="EMBL/GenBank/DDBJ databases">
        <title>The complete genomes of actinobacterial strains from the NBC collection.</title>
        <authorList>
            <person name="Joergensen T.S."/>
            <person name="Alvarez Arevalo M."/>
            <person name="Sterndorff E.B."/>
            <person name="Faurdal D."/>
            <person name="Vuksanovic O."/>
            <person name="Mourched A.-S."/>
            <person name="Charusanti P."/>
            <person name="Shaw S."/>
            <person name="Blin K."/>
            <person name="Weber T."/>
        </authorList>
    </citation>
    <scope>NUCLEOTIDE SEQUENCE</scope>
    <source>
        <strain evidence="2">NBC_00093</strain>
    </source>
</reference>
<dbReference type="InterPro" id="IPR011990">
    <property type="entry name" value="TPR-like_helical_dom_sf"/>
</dbReference>
<dbReference type="SMART" id="SM00421">
    <property type="entry name" value="HTH_LUXR"/>
    <property type="match status" value="1"/>
</dbReference>
<dbReference type="PANTHER" id="PTHR47691">
    <property type="entry name" value="REGULATOR-RELATED"/>
    <property type="match status" value="1"/>
</dbReference>
<dbReference type="Pfam" id="PF00196">
    <property type="entry name" value="GerE"/>
    <property type="match status" value="1"/>
</dbReference>
<dbReference type="PANTHER" id="PTHR47691:SF3">
    <property type="entry name" value="HTH-TYPE TRANSCRIPTIONAL REGULATOR RV0890C-RELATED"/>
    <property type="match status" value="1"/>
</dbReference>
<sequence length="747" mass="80015">MASRAGNLPASFTTFVGRRREVAEVCRRLGTTRLLTLTGVGGIGKTRLALEAATAAATAFPDGVWLVDLAPVRRPSAVASTAATALGVPDLGSRPVLEQLGKHLAGRRALLVLDNCEHLVDASAELAKTLLQAAAGVRVLATSRQMLGIVGEHVYTVPPLLPEDAVELLRDRTTAVRPEFRITDANTTEVSRLCADLDGLPLAIELAASRLRTLTVEQVADRLADRFALLSGGCRTALPRQRTLRAAIEWSHDLCTPAERLLWNRLSVFDGSFGLDAAEDICSGEGIARRDILDLLDRLVAQSVVLPIEADGLLRYHLLETIRQYGRERLAVSGEEDRLRARHRDCFLALAEQLADSWCGPGQAEGLARLRAEHTNLRKALDYDADPQATLALTAALRFHWCVGGFLGEGRRQLERALAAAPAPTPPRARALWAAAWAAILQGDLEVAERWLDEAAELGRQLDDPVVRAYVLGLRGMLAGFRGQLEEAVSLHEAAATAHTALREGPGAIAALFQLTFVQSRPGDSRAAESGRQAVALAETHGERWGRAYALWALGRDAWVHDDREASAALTRAALDAQQGFNDYVATALMLEVLAWTTAAGGDHERAGRLLGAVRSLLKKIGSAIPAFGPHLAQDHALCQETIEGALGPAAYEKALADGGKHDTPARAIAYALGAELAAAAPGPLTRRESEVAALVAQGRSNRQIASTLGRSPRTVDMHVQNILAKLGFGSRAQIAAWWTANQALAH</sequence>
<organism evidence="2">
    <name type="scientific">Streptomyces sp. NBC_00093</name>
    <dbReference type="NCBI Taxonomy" id="2975649"/>
    <lineage>
        <taxon>Bacteria</taxon>
        <taxon>Bacillati</taxon>
        <taxon>Actinomycetota</taxon>
        <taxon>Actinomycetes</taxon>
        <taxon>Kitasatosporales</taxon>
        <taxon>Streptomycetaceae</taxon>
        <taxon>Streptomyces</taxon>
    </lineage>
</organism>
<dbReference type="GO" id="GO:0006355">
    <property type="term" value="P:regulation of DNA-templated transcription"/>
    <property type="evidence" value="ECO:0007669"/>
    <property type="project" value="InterPro"/>
</dbReference>
<proteinExistence type="predicted"/>
<dbReference type="GO" id="GO:0016887">
    <property type="term" value="F:ATP hydrolysis activity"/>
    <property type="evidence" value="ECO:0007669"/>
    <property type="project" value="InterPro"/>
</dbReference>
<dbReference type="EMBL" id="CP108222">
    <property type="protein sequence ID" value="WTT23811.1"/>
    <property type="molecule type" value="Genomic_DNA"/>
</dbReference>
<dbReference type="PROSITE" id="PS50043">
    <property type="entry name" value="HTH_LUXR_2"/>
    <property type="match status" value="1"/>
</dbReference>
<dbReference type="CDD" id="cd06170">
    <property type="entry name" value="LuxR_C_like"/>
    <property type="match status" value="1"/>
</dbReference>
<dbReference type="SUPFAM" id="SSF52540">
    <property type="entry name" value="P-loop containing nucleoside triphosphate hydrolases"/>
    <property type="match status" value="1"/>
</dbReference>
<dbReference type="InterPro" id="IPR049945">
    <property type="entry name" value="AAA_22"/>
</dbReference>
<dbReference type="Gene3D" id="1.10.10.10">
    <property type="entry name" value="Winged helix-like DNA-binding domain superfamily/Winged helix DNA-binding domain"/>
    <property type="match status" value="1"/>
</dbReference>
<dbReference type="SUPFAM" id="SSF46894">
    <property type="entry name" value="C-terminal effector domain of the bipartite response regulators"/>
    <property type="match status" value="1"/>
</dbReference>